<reference evidence="12" key="1">
    <citation type="submission" date="2021-02" db="EMBL/GenBank/DDBJ databases">
        <title>The CRISPR/cas machinery reduction and long-range gene transfer in the hot spring cyanobacterium Synechococcus.</title>
        <authorList>
            <person name="Dvorak P."/>
            <person name="Jahodarova E."/>
            <person name="Hasler P."/>
            <person name="Poulickova A."/>
        </authorList>
    </citation>
    <scope>NUCLEOTIDE SEQUENCE</scope>
    <source>
        <strain evidence="12">Rupite</strain>
    </source>
</reference>
<evidence type="ECO:0000259" key="11">
    <source>
        <dbReference type="PROSITE" id="PS50873"/>
    </source>
</evidence>
<protein>
    <recommendedName>
        <fullName evidence="8 9">Catalase-peroxidase</fullName>
        <shortName evidence="8">CP</shortName>
        <ecNumber evidence="8 9">1.11.1.21</ecNumber>
    </recommendedName>
    <alternativeName>
        <fullName evidence="8">Peroxidase/catalase</fullName>
    </alternativeName>
</protein>
<evidence type="ECO:0000256" key="8">
    <source>
        <dbReference type="HAMAP-Rule" id="MF_01961"/>
    </source>
</evidence>
<organism evidence="12 13">
    <name type="scientific">Thermostichus vulcanus str. 'Rupite'</name>
    <dbReference type="NCBI Taxonomy" id="2813851"/>
    <lineage>
        <taxon>Bacteria</taxon>
        <taxon>Bacillati</taxon>
        <taxon>Cyanobacteriota</taxon>
        <taxon>Cyanophyceae</taxon>
        <taxon>Thermostichales</taxon>
        <taxon>Thermostichaceae</taxon>
        <taxon>Thermostichus</taxon>
    </lineage>
</organism>
<dbReference type="HAMAP" id="MF_01961">
    <property type="entry name" value="Catal_peroxid"/>
    <property type="match status" value="1"/>
</dbReference>
<dbReference type="SUPFAM" id="SSF48113">
    <property type="entry name" value="Heme-dependent peroxidases"/>
    <property type="match status" value="2"/>
</dbReference>
<dbReference type="CDD" id="cd08200">
    <property type="entry name" value="catalase_peroxidase_2"/>
    <property type="match status" value="1"/>
</dbReference>
<feature type="active site" description="Proton acceptor" evidence="8">
    <location>
        <position position="97"/>
    </location>
</feature>
<dbReference type="EMBL" id="JAFIRA010000005">
    <property type="protein sequence ID" value="MCJ2541939.1"/>
    <property type="molecule type" value="Genomic_DNA"/>
</dbReference>
<evidence type="ECO:0000256" key="3">
    <source>
        <dbReference type="ARBA" id="ARBA00022723"/>
    </source>
</evidence>
<dbReference type="PRINTS" id="PR00460">
    <property type="entry name" value="BPEROXIDASE"/>
</dbReference>
<dbReference type="EC" id="1.11.1.21" evidence="8 9"/>
<dbReference type="InterPro" id="IPR010255">
    <property type="entry name" value="Haem_peroxidase_sf"/>
</dbReference>
<keyword evidence="5 8" id="KW-0408">Iron</keyword>
<dbReference type="Gene3D" id="1.10.420.10">
    <property type="entry name" value="Peroxidase, domain 2"/>
    <property type="match status" value="2"/>
</dbReference>
<feature type="region of interest" description="Disordered" evidence="10">
    <location>
        <begin position="1"/>
        <end position="24"/>
    </location>
</feature>
<dbReference type="PROSITE" id="PS50873">
    <property type="entry name" value="PEROXIDASE_4"/>
    <property type="match status" value="1"/>
</dbReference>
<comment type="caution">
    <text evidence="8">Lacks conserved residue(s) required for the propagation of feature annotation.</text>
</comment>
<evidence type="ECO:0000256" key="6">
    <source>
        <dbReference type="ARBA" id="ARBA00023324"/>
    </source>
</evidence>
<dbReference type="Proteomes" id="UP000830835">
    <property type="component" value="Unassembled WGS sequence"/>
</dbReference>
<keyword evidence="2 8" id="KW-0349">Heme</keyword>
<evidence type="ECO:0000256" key="7">
    <source>
        <dbReference type="ARBA" id="ARBA00049145"/>
    </source>
</evidence>
<evidence type="ECO:0000256" key="2">
    <source>
        <dbReference type="ARBA" id="ARBA00022617"/>
    </source>
</evidence>
<name>A0ABT0C863_THEVL</name>
<keyword evidence="1 8" id="KW-0575">Peroxidase</keyword>
<comment type="catalytic activity">
    <reaction evidence="7 8 9">
        <text>2 H2O2 = O2 + 2 H2O</text>
        <dbReference type="Rhea" id="RHEA:20309"/>
        <dbReference type="ChEBI" id="CHEBI:15377"/>
        <dbReference type="ChEBI" id="CHEBI:15379"/>
        <dbReference type="ChEBI" id="CHEBI:16240"/>
        <dbReference type="EC" id="1.11.1.21"/>
    </reaction>
</comment>
<comment type="caution">
    <text evidence="12">The sequence shown here is derived from an EMBL/GenBank/DDBJ whole genome shotgun (WGS) entry which is preliminary data.</text>
</comment>
<evidence type="ECO:0000256" key="10">
    <source>
        <dbReference type="SAM" id="MobiDB-lite"/>
    </source>
</evidence>
<evidence type="ECO:0000256" key="9">
    <source>
        <dbReference type="RuleBase" id="RU003451"/>
    </source>
</evidence>
<feature type="domain" description="Plant heme peroxidase family profile" evidence="11">
    <location>
        <begin position="130"/>
        <end position="326"/>
    </location>
</feature>
<comment type="catalytic activity">
    <reaction evidence="8 9">
        <text>H2O2 + AH2 = A + 2 H2O</text>
        <dbReference type="Rhea" id="RHEA:30275"/>
        <dbReference type="ChEBI" id="CHEBI:13193"/>
        <dbReference type="ChEBI" id="CHEBI:15377"/>
        <dbReference type="ChEBI" id="CHEBI:16240"/>
        <dbReference type="ChEBI" id="CHEBI:17499"/>
        <dbReference type="EC" id="1.11.1.21"/>
    </reaction>
</comment>
<feature type="cross-link" description="Tryptophyl-tyrosyl-methioninium (Tyr-Met) (with Trp-96)" evidence="8">
    <location>
        <begin position="219"/>
        <end position="245"/>
    </location>
</feature>
<dbReference type="NCBIfam" id="NF011635">
    <property type="entry name" value="PRK15061.1"/>
    <property type="match status" value="1"/>
</dbReference>
<dbReference type="InterPro" id="IPR000763">
    <property type="entry name" value="Catalase_peroxidase"/>
</dbReference>
<dbReference type="InterPro" id="IPR019794">
    <property type="entry name" value="Peroxidases_AS"/>
</dbReference>
<comment type="function">
    <text evidence="8">Bifunctional enzyme with both catalase and broad-spectrum peroxidase activity.</text>
</comment>
<dbReference type="Gene3D" id="1.10.520.10">
    <property type="match status" value="2"/>
</dbReference>
<evidence type="ECO:0000256" key="1">
    <source>
        <dbReference type="ARBA" id="ARBA00022559"/>
    </source>
</evidence>
<feature type="binding site" description="axial binding residue" evidence="8">
    <location>
        <position position="260"/>
    </location>
    <ligand>
        <name>heme b</name>
        <dbReference type="ChEBI" id="CHEBI:60344"/>
    </ligand>
    <ligandPart>
        <name>Fe</name>
        <dbReference type="ChEBI" id="CHEBI:18248"/>
    </ligandPart>
</feature>
<keyword evidence="4 8" id="KW-0560">Oxidoreductase</keyword>
<comment type="similarity">
    <text evidence="8 9">Belongs to the peroxidase family. Peroxidase/catalase subfamily.</text>
</comment>
<sequence length="731" mass="80252">MSGESKCPFMSGVQKATAGHGTSNRDWWPNRLNLAILRQHSSKSNPLGESFNYAEAFKSLDYAALKADLFELMTHSQDWWPADYGHYGPLFIRMAWHSAGTYRIGDGRGGGGTGNQRFAPINSWPDNANLDKARMLLWPIKQKYGQKISWADLMILAGNCALESMGFKTLGFAGGRPDIWEPEEDIYWGSEGEWLADKRYSGDRQLEDPLAAVQMGLIYVNPEGPNGNPDPVAAGRDIRETFGRMAMNDEETVALTVGGHTFGKCHGAGDKSLVGPDPEGASIEAQGLGWMSQFGSGKGPDTITSGIEGAWTTNPIRWDNNYLENLFGYEWELVRSPAGAYQWTPKDGAGAGTVPDAHDPNKRHAPIMTTADMAMRMDPVYEPIARRFLEHPEELELAFARAWFKLTHRDMGPRSRYLGPEVPAEEFLWQDPVPPVTHELIDEQDIAALKGKILASGLSVSQLVSTAWASASTFRGSDMRGGANGARIRLAPQKDWEVNQPAQLARVLQTLEGIQQEFNSSQSGGKRVSLADLIVLGGCAGVEQAAKKAGYDITVPFKPGRTDASQEQTDVESFAVLEPKADGFRNYLKAGLTLSAEELLVDRAQLLTLTAPEMTVLVGGLRVLNTNVGGTRHGVFTQRPEALTHDFFVNLLDLGTTWRATSEAQDVFEGRDRKTGALKWTGTRVDLIFGSNSELRALAEVYACADSEPKFVQDFVAAWDKVMNLDRFDLA</sequence>
<dbReference type="RefSeq" id="WP_279611207.1">
    <property type="nucleotide sequence ID" value="NZ_JAFIRA010000005.1"/>
</dbReference>
<keyword evidence="6 8" id="KW-0376">Hydrogen peroxide</keyword>
<keyword evidence="13" id="KW-1185">Reference proteome</keyword>
<dbReference type="PANTHER" id="PTHR30555">
    <property type="entry name" value="HYDROPEROXIDASE I, BIFUNCTIONAL CATALASE-PEROXIDASE"/>
    <property type="match status" value="1"/>
</dbReference>
<evidence type="ECO:0000256" key="4">
    <source>
        <dbReference type="ARBA" id="ARBA00023002"/>
    </source>
</evidence>
<dbReference type="GO" id="GO:0004601">
    <property type="term" value="F:peroxidase activity"/>
    <property type="evidence" value="ECO:0007669"/>
    <property type="project" value="UniProtKB-KW"/>
</dbReference>
<dbReference type="CDD" id="cd00649">
    <property type="entry name" value="catalase_peroxidase_1"/>
    <property type="match status" value="1"/>
</dbReference>
<feature type="site" description="Transition state stabilizer" evidence="8">
    <location>
        <position position="93"/>
    </location>
</feature>
<dbReference type="PANTHER" id="PTHR30555:SF0">
    <property type="entry name" value="CATALASE-PEROXIDASE"/>
    <property type="match status" value="1"/>
</dbReference>
<comment type="cofactor">
    <cofactor evidence="8">
        <name>heme b</name>
        <dbReference type="ChEBI" id="CHEBI:60344"/>
    </cofactor>
    <text evidence="8">Binds 1 heme b (iron(II)-protoporphyrin IX) group per dimer.</text>
</comment>
<evidence type="ECO:0000313" key="13">
    <source>
        <dbReference type="Proteomes" id="UP000830835"/>
    </source>
</evidence>
<proteinExistence type="inferred from homology"/>
<dbReference type="Pfam" id="PF00141">
    <property type="entry name" value="peroxidase"/>
    <property type="match status" value="2"/>
</dbReference>
<dbReference type="PRINTS" id="PR00458">
    <property type="entry name" value="PEROXIDASE"/>
</dbReference>
<evidence type="ECO:0000313" key="12">
    <source>
        <dbReference type="EMBL" id="MCJ2541939.1"/>
    </source>
</evidence>
<accession>A0ABT0C863</accession>
<dbReference type="InterPro" id="IPR002016">
    <property type="entry name" value="Haem_peroxidase"/>
</dbReference>
<evidence type="ECO:0000256" key="5">
    <source>
        <dbReference type="ARBA" id="ARBA00023004"/>
    </source>
</evidence>
<comment type="subunit">
    <text evidence="8">Homodimer or homotetramer.</text>
</comment>
<dbReference type="PROSITE" id="PS00436">
    <property type="entry name" value="PEROXIDASE_2"/>
    <property type="match status" value="1"/>
</dbReference>
<dbReference type="NCBIfam" id="TIGR00198">
    <property type="entry name" value="cat_per_HPI"/>
    <property type="match status" value="1"/>
</dbReference>
<gene>
    <name evidence="8 12" type="primary">katG</name>
    <name evidence="12" type="ORF">JX360_03290</name>
</gene>
<keyword evidence="3 8" id="KW-0479">Metal-binding</keyword>
<comment type="PTM">
    <text evidence="8">Formation of the three residue Trp-Tyr-Met cross-link is important for the catalase, but not the peroxidase activity of the enzyme.</text>
</comment>